<name>A0A1A6AFZ7_9TREE</name>
<dbReference type="Pfam" id="PF08613">
    <property type="entry name" value="Cyclin"/>
    <property type="match status" value="1"/>
</dbReference>
<organism evidence="2">
    <name type="scientific">Kwoniella dejecticola CBS 10117</name>
    <dbReference type="NCBI Taxonomy" id="1296121"/>
    <lineage>
        <taxon>Eukaryota</taxon>
        <taxon>Fungi</taxon>
        <taxon>Dikarya</taxon>
        <taxon>Basidiomycota</taxon>
        <taxon>Agaricomycotina</taxon>
        <taxon>Tremellomycetes</taxon>
        <taxon>Tremellales</taxon>
        <taxon>Cryptococcaceae</taxon>
        <taxon>Kwoniella</taxon>
    </lineage>
</organism>
<evidence type="ECO:0000256" key="1">
    <source>
        <dbReference type="SAM" id="MobiDB-lite"/>
    </source>
</evidence>
<evidence type="ECO:0000313" key="3">
    <source>
        <dbReference type="EMBL" id="WWC58259.1"/>
    </source>
</evidence>
<dbReference type="InterPro" id="IPR013922">
    <property type="entry name" value="Cyclin_PHO80-like"/>
</dbReference>
<dbReference type="GO" id="GO:0000307">
    <property type="term" value="C:cyclin-dependent protein kinase holoenzyme complex"/>
    <property type="evidence" value="ECO:0007669"/>
    <property type="project" value="TreeGrafter"/>
</dbReference>
<feature type="region of interest" description="Disordered" evidence="1">
    <location>
        <begin position="322"/>
        <end position="350"/>
    </location>
</feature>
<evidence type="ECO:0008006" key="5">
    <source>
        <dbReference type="Google" id="ProtNLM"/>
    </source>
</evidence>
<dbReference type="GO" id="GO:0019901">
    <property type="term" value="F:protein kinase binding"/>
    <property type="evidence" value="ECO:0007669"/>
    <property type="project" value="InterPro"/>
</dbReference>
<accession>A0A1A6AFZ7</accession>
<dbReference type="EMBL" id="KI894027">
    <property type="protein sequence ID" value="OBR88979.1"/>
    <property type="molecule type" value="Genomic_DNA"/>
</dbReference>
<dbReference type="VEuPathDB" id="FungiDB:I303_00799"/>
<dbReference type="PANTHER" id="PTHR15615:SF27">
    <property type="entry name" value="PHO85 CYCLIN CLG1"/>
    <property type="match status" value="1"/>
</dbReference>
<reference evidence="2" key="1">
    <citation type="submission" date="2013-07" db="EMBL/GenBank/DDBJ databases">
        <title>The Genome Sequence of Cryptococcus dejecticola CBS10117.</title>
        <authorList>
            <consortium name="The Broad Institute Genome Sequencing Platform"/>
            <person name="Cuomo C."/>
            <person name="Litvintseva A."/>
            <person name="Chen Y."/>
            <person name="Heitman J."/>
            <person name="Sun S."/>
            <person name="Springer D."/>
            <person name="Dromer F."/>
            <person name="Young S.K."/>
            <person name="Zeng Q."/>
            <person name="Gargeya S."/>
            <person name="Fitzgerald M."/>
            <person name="Abouelleil A."/>
            <person name="Alvarado L."/>
            <person name="Berlin A.M."/>
            <person name="Chapman S.B."/>
            <person name="Dewar J."/>
            <person name="Goldberg J."/>
            <person name="Griggs A."/>
            <person name="Gujja S."/>
            <person name="Hansen M."/>
            <person name="Howarth C."/>
            <person name="Imamovic A."/>
            <person name="Larimer J."/>
            <person name="McCowan C."/>
            <person name="Murphy C."/>
            <person name="Pearson M."/>
            <person name="Priest M."/>
            <person name="Roberts A."/>
            <person name="Saif S."/>
            <person name="Shea T."/>
            <person name="Sykes S."/>
            <person name="Wortman J."/>
            <person name="Nusbaum C."/>
            <person name="Birren B."/>
        </authorList>
    </citation>
    <scope>NUCLEOTIDE SEQUENCE [LARGE SCALE GENOMIC DNA]</scope>
    <source>
        <strain evidence="2">CBS 10117</strain>
    </source>
</reference>
<dbReference type="KEGG" id="kdj:28964498"/>
<reference evidence="3" key="3">
    <citation type="submission" date="2024-02" db="EMBL/GenBank/DDBJ databases">
        <title>Comparative genomics of Cryptococcus and Kwoniella reveals pathogenesis evolution and contrasting modes of karyotype evolution via chromosome fusion or intercentromeric recombination.</title>
        <authorList>
            <person name="Coelho M.A."/>
            <person name="David-Palma M."/>
            <person name="Shea T."/>
            <person name="Bowers K."/>
            <person name="McGinley-Smith S."/>
            <person name="Mohammad A.W."/>
            <person name="Gnirke A."/>
            <person name="Yurkov A.M."/>
            <person name="Nowrousian M."/>
            <person name="Sun S."/>
            <person name="Cuomo C.A."/>
            <person name="Heitman J."/>
        </authorList>
    </citation>
    <scope>NUCLEOTIDE SEQUENCE</scope>
    <source>
        <strain evidence="3">CBS 10117</strain>
    </source>
</reference>
<proteinExistence type="predicted"/>
<dbReference type="EMBL" id="CP144530">
    <property type="protein sequence ID" value="WWC58259.1"/>
    <property type="molecule type" value="Genomic_DNA"/>
</dbReference>
<dbReference type="CDD" id="cd20557">
    <property type="entry name" value="CYCLIN_ScPCL1-like"/>
    <property type="match status" value="1"/>
</dbReference>
<feature type="compositionally biased region" description="Polar residues" evidence="1">
    <location>
        <begin position="418"/>
        <end position="436"/>
    </location>
</feature>
<keyword evidence="4" id="KW-1185">Reference proteome</keyword>
<dbReference type="GeneID" id="28964498"/>
<protein>
    <recommendedName>
        <fullName evidence="5">Cyclin N-terminal domain-containing protein</fullName>
    </recommendedName>
</protein>
<evidence type="ECO:0000313" key="2">
    <source>
        <dbReference type="EMBL" id="OBR88979.1"/>
    </source>
</evidence>
<dbReference type="RefSeq" id="XP_018266821.1">
    <property type="nucleotide sequence ID" value="XM_018404167.1"/>
</dbReference>
<dbReference type="GO" id="GO:0016538">
    <property type="term" value="F:cyclin-dependent protein serine/threonine kinase regulator activity"/>
    <property type="evidence" value="ECO:0007669"/>
    <property type="project" value="TreeGrafter"/>
</dbReference>
<dbReference type="STRING" id="1296121.A0A1A6AFZ7"/>
<feature type="region of interest" description="Disordered" evidence="1">
    <location>
        <begin position="418"/>
        <end position="451"/>
    </location>
</feature>
<reference evidence="3" key="2">
    <citation type="submission" date="2013-07" db="EMBL/GenBank/DDBJ databases">
        <authorList>
            <consortium name="The Broad Institute Genome Sequencing Platform"/>
            <person name="Cuomo C."/>
            <person name="Litvintseva A."/>
            <person name="Chen Y."/>
            <person name="Heitman J."/>
            <person name="Sun S."/>
            <person name="Springer D."/>
            <person name="Dromer F."/>
            <person name="Young S.K."/>
            <person name="Zeng Q."/>
            <person name="Gargeya S."/>
            <person name="Fitzgerald M."/>
            <person name="Abouelleil A."/>
            <person name="Alvarado L."/>
            <person name="Berlin A.M."/>
            <person name="Chapman S.B."/>
            <person name="Dewar J."/>
            <person name="Goldberg J."/>
            <person name="Griggs A."/>
            <person name="Gujja S."/>
            <person name="Hansen M."/>
            <person name="Howarth C."/>
            <person name="Imamovic A."/>
            <person name="Larimer J."/>
            <person name="McCowan C."/>
            <person name="Murphy C."/>
            <person name="Pearson M."/>
            <person name="Priest M."/>
            <person name="Roberts A."/>
            <person name="Saif S."/>
            <person name="Shea T."/>
            <person name="Sykes S."/>
            <person name="Wortman J."/>
            <person name="Nusbaum C."/>
            <person name="Birren B."/>
        </authorList>
    </citation>
    <scope>NUCLEOTIDE SEQUENCE</scope>
    <source>
        <strain evidence="3">CBS 10117</strain>
    </source>
</reference>
<evidence type="ECO:0000313" key="4">
    <source>
        <dbReference type="Proteomes" id="UP000078595"/>
    </source>
</evidence>
<dbReference type="GO" id="GO:0005634">
    <property type="term" value="C:nucleus"/>
    <property type="evidence" value="ECO:0007669"/>
    <property type="project" value="TreeGrafter"/>
</dbReference>
<sequence>MCVDYRNCFPSSSRLTLSSTSTPPTLYYDQISNNDGSVSEQETILESPSNAIFNHNHNNPPQFLINQDIQYPLSAKKIGKRPASPTLVTPAFSPSQIPSKKKNKMDMNMAKTGSIAAQSAFQTPLATYVAQMVVWLWYGDFAPQADQPPSSPLSHTHIPNDPFDVNHATSSHISALMVHPSPDFGKFVTRMLNVTSVSHSVAIIALLYIYRLKMRNGFFSTPGSEQRPFIAGLMLGNKYLDDNTYTNATWAELAGMTLPEVNKMESEFLTGLNYQLGVSVEEYTRWKNLLDGFMTSRAPHSATTRHIRHASNAKSPLTMAIPITPASIPPMTTTHRARSASPPRIAPPPIHTANYDFPTGYDHARKRSAVDASMHDPSTSAAIYEFLRLPSRKAAFQQPLQSTQHLQPNVNAVRAKPTSVQQSFGASTVRSSSLSRQGGRMAQDGQSYGRRGSHGHIFPTPMGYVSHHVSPIAVDDPTFMAGPTEWDGGRALLAPYECQPQPHLVPPEHLMFYSLAAGTHTGIDGAPRKAILCYQEPDQFPYAAQNAPYVSSHYPVPSASMTPTYPYEDVTMYDGNVSPQTAFPSNNVYQYPAPTAPAAPPMQQNQTQHQTQAQYAQGLYNTTYWSPNRVIPEPAQFANAGPPGYTYVPTPAPISQDTMYKAAPSAVPHGAPIGLGLDTTMPMNMDGQMVYTPNGVVYHTPTPDGMMGQWASRSEWSSPLMGVPRYN</sequence>
<gene>
    <name evidence="2" type="ORF">I303_00799</name>
    <name evidence="3" type="ORF">I303_100797</name>
</gene>
<feature type="region of interest" description="Disordered" evidence="1">
    <location>
        <begin position="82"/>
        <end position="102"/>
    </location>
</feature>
<dbReference type="Proteomes" id="UP000078595">
    <property type="component" value="Chromosome 1"/>
</dbReference>
<dbReference type="PANTHER" id="PTHR15615">
    <property type="match status" value="1"/>
</dbReference>
<dbReference type="AlphaFoldDB" id="A0A1A6AFZ7"/>
<dbReference type="Gene3D" id="1.10.472.10">
    <property type="entry name" value="Cyclin-like"/>
    <property type="match status" value="1"/>
</dbReference>
<dbReference type="OrthoDB" id="244495at2759"/>